<dbReference type="Proteomes" id="UP000219435">
    <property type="component" value="Unassembled WGS sequence"/>
</dbReference>
<proteinExistence type="predicted"/>
<evidence type="ECO:0000313" key="1">
    <source>
        <dbReference type="EMBL" id="SOC48540.1"/>
    </source>
</evidence>
<dbReference type="RefSeq" id="WP_097194185.1">
    <property type="nucleotide sequence ID" value="NZ_OBQI01000002.1"/>
</dbReference>
<dbReference type="AlphaFoldDB" id="A0A285V3A3"/>
<sequence>MDYNARVELDSHDFDEVAVDVLMDVVADHRGVVARAVHGGRVELIFTVPADSIRLATVTALSVVLATGHEVYALEVLPTDEFHRRTDRREPAEVVSYP</sequence>
<gene>
    <name evidence="1" type="ORF">SAMN05660748_1236</name>
</gene>
<name>A0A285V3A3_9ACTN</name>
<reference evidence="2" key="1">
    <citation type="submission" date="2017-08" db="EMBL/GenBank/DDBJ databases">
        <authorList>
            <person name="Varghese N."/>
            <person name="Submissions S."/>
        </authorList>
    </citation>
    <scope>NUCLEOTIDE SEQUENCE [LARGE SCALE GENOMIC DNA]</scope>
    <source>
        <strain evidence="2">DSM 4725</strain>
    </source>
</reference>
<organism evidence="1 2">
    <name type="scientific">Blastococcus aggregatus</name>
    <dbReference type="NCBI Taxonomy" id="38502"/>
    <lineage>
        <taxon>Bacteria</taxon>
        <taxon>Bacillati</taxon>
        <taxon>Actinomycetota</taxon>
        <taxon>Actinomycetes</taxon>
        <taxon>Geodermatophilales</taxon>
        <taxon>Geodermatophilaceae</taxon>
        <taxon>Blastococcus</taxon>
    </lineage>
</organism>
<dbReference type="EMBL" id="OBQI01000002">
    <property type="protein sequence ID" value="SOC48540.1"/>
    <property type="molecule type" value="Genomic_DNA"/>
</dbReference>
<protein>
    <submittedName>
        <fullName evidence="1">Uncharacterized protein</fullName>
    </submittedName>
</protein>
<keyword evidence="2" id="KW-1185">Reference proteome</keyword>
<dbReference type="OrthoDB" id="4463966at2"/>
<evidence type="ECO:0000313" key="2">
    <source>
        <dbReference type="Proteomes" id="UP000219435"/>
    </source>
</evidence>
<accession>A0A285V3A3</accession>